<evidence type="ECO:0000256" key="7">
    <source>
        <dbReference type="ARBA" id="ARBA00022833"/>
    </source>
</evidence>
<feature type="active site" evidence="9">
    <location>
        <position position="207"/>
    </location>
</feature>
<feature type="binding site" evidence="10">
    <location>
        <position position="238"/>
    </location>
    <ligand>
        <name>Zn(2+)</name>
        <dbReference type="ChEBI" id="CHEBI:29105"/>
        <label>1</label>
    </ligand>
</feature>
<protein>
    <recommendedName>
        <fullName evidence="3">N-acyl-aliphatic-L-amino acid amidohydrolase</fullName>
        <ecNumber evidence="3">3.5.1.14</ecNumber>
    </recommendedName>
    <alternativeName>
        <fullName evidence="8">N-acyl-L-amino-acid amidohydrolase</fullName>
    </alternativeName>
</protein>
<evidence type="ECO:0000313" key="13">
    <source>
        <dbReference type="Proteomes" id="UP001620645"/>
    </source>
</evidence>
<evidence type="ECO:0000256" key="1">
    <source>
        <dbReference type="ARBA" id="ARBA00004496"/>
    </source>
</evidence>
<evidence type="ECO:0000256" key="4">
    <source>
        <dbReference type="ARBA" id="ARBA00022490"/>
    </source>
</evidence>
<evidence type="ECO:0000256" key="5">
    <source>
        <dbReference type="ARBA" id="ARBA00022723"/>
    </source>
</evidence>
<reference evidence="12 13" key="1">
    <citation type="submission" date="2024-10" db="EMBL/GenBank/DDBJ databases">
        <authorList>
            <person name="Kim D."/>
        </authorList>
    </citation>
    <scope>NUCLEOTIDE SEQUENCE [LARGE SCALE GENOMIC DNA]</scope>
    <source>
        <strain evidence="12">Taebaek</strain>
    </source>
</reference>
<feature type="binding site" evidence="10">
    <location>
        <position position="275"/>
    </location>
    <ligand>
        <name>Zn(2+)</name>
        <dbReference type="ChEBI" id="CHEBI:29105"/>
        <label>2</label>
    </ligand>
</feature>
<feature type="binding site" evidence="10">
    <location>
        <position position="507"/>
    </location>
    <ligand>
        <name>Zn(2+)</name>
        <dbReference type="ChEBI" id="CHEBI:29105"/>
        <label>2</label>
    </ligand>
</feature>
<dbReference type="Gene3D" id="3.30.70.360">
    <property type="match status" value="1"/>
</dbReference>
<sequence length="538" mass="61186">MAPIIALDMALPDQLTPVLDWFIMNYTGRIKHDGSRTRPRFDPNIWSVYTRTLQGDDRTNNHSEAANRRLQCAFACSHPSIWHFIDLLRKDQKLSDDDFAKCSTGQEPPQKAKKYREADRRILTMMQSAEETMALVAVTKFRDYLRINTEQPNPDYHKCRDFLFTYATELGFMPWEYECVPGKPMVGMTYAGSDQTLPSLLLYSHTDVVPTFPEHWTYPPYEAFKDIDGNIFGRGAQDMKCVGIQYMEALREILFENGQKPFLRTVHILWGPDEEIGSHDGMEKFVHTDKFRSLNIGFALDEGLASETDSYSVFYGERCAWWLKITCPGAPGHGSRFVENTAGPKLTSILANFNAFRERQRHLLLADPNLLLADPNLRLGDVTSVNLTKIEGGVQTNVIPAQFVAYFDMRVTPTDDFQQMEAMIAKWCKEAGPDVTFEFVQKGMCKSLTSTDASSPWWHAFSSALSEEKCAFSKEIFIGGTDARFLREKGIPAIGFSPMNNTPILLHDHNEFLNEGVFLRGVKIYTKIIPRLANLPSF</sequence>
<evidence type="ECO:0000256" key="2">
    <source>
        <dbReference type="ARBA" id="ARBA00006247"/>
    </source>
</evidence>
<gene>
    <name evidence="12" type="ORF">niasHS_002735</name>
</gene>
<comment type="cofactor">
    <cofactor evidence="10">
        <name>Zn(2+)</name>
        <dbReference type="ChEBI" id="CHEBI:29105"/>
    </cofactor>
    <text evidence="10">Binds 2 Zn(2+) ions per subunit.</text>
</comment>
<dbReference type="FunFam" id="3.30.70.360:FF:000005">
    <property type="entry name" value="Putative Aminoacylase-1"/>
    <property type="match status" value="1"/>
</dbReference>
<dbReference type="AlphaFoldDB" id="A0ABD2K2B5"/>
<dbReference type="Proteomes" id="UP001620645">
    <property type="component" value="Unassembled WGS sequence"/>
</dbReference>
<evidence type="ECO:0000256" key="6">
    <source>
        <dbReference type="ARBA" id="ARBA00022801"/>
    </source>
</evidence>
<dbReference type="CDD" id="cd05646">
    <property type="entry name" value="M20_AcylaseI_like"/>
    <property type="match status" value="1"/>
</dbReference>
<dbReference type="EMBL" id="JBICCN010000056">
    <property type="protein sequence ID" value="KAL3097019.1"/>
    <property type="molecule type" value="Genomic_DNA"/>
</dbReference>
<evidence type="ECO:0000256" key="8">
    <source>
        <dbReference type="ARBA" id="ARBA00029656"/>
    </source>
</evidence>
<dbReference type="GO" id="GO:0005737">
    <property type="term" value="C:cytoplasm"/>
    <property type="evidence" value="ECO:0007669"/>
    <property type="project" value="UniProtKB-SubCell"/>
</dbReference>
<accession>A0ABD2K2B5</accession>
<comment type="similarity">
    <text evidence="2">Belongs to the peptidase M20A family.</text>
</comment>
<evidence type="ECO:0000313" key="12">
    <source>
        <dbReference type="EMBL" id="KAL3097019.1"/>
    </source>
</evidence>
<keyword evidence="6" id="KW-0378">Hydrolase</keyword>
<proteinExistence type="inferred from homology"/>
<dbReference type="Gene3D" id="3.40.630.10">
    <property type="entry name" value="Zn peptidases"/>
    <property type="match status" value="1"/>
</dbReference>
<name>A0ABD2K2B5_HETSC</name>
<comment type="caution">
    <text evidence="12">The sequence shown here is derived from an EMBL/GenBank/DDBJ whole genome shotgun (WGS) entry which is preliminary data.</text>
</comment>
<dbReference type="PANTHER" id="PTHR45892">
    <property type="entry name" value="AMINOACYLASE-1"/>
    <property type="match status" value="1"/>
</dbReference>
<keyword evidence="5 10" id="KW-0479">Metal-binding</keyword>
<feature type="binding site" evidence="10">
    <location>
        <position position="238"/>
    </location>
    <ligand>
        <name>Zn(2+)</name>
        <dbReference type="ChEBI" id="CHEBI:29105"/>
        <label>2</label>
    </ligand>
</feature>
<dbReference type="EC" id="3.5.1.14" evidence="3"/>
<dbReference type="InterPro" id="IPR036264">
    <property type="entry name" value="Bact_exopeptidase_dim_dom"/>
</dbReference>
<dbReference type="Gene3D" id="1.10.150.900">
    <property type="match status" value="1"/>
</dbReference>
<dbReference type="Pfam" id="PF01546">
    <property type="entry name" value="Peptidase_M20"/>
    <property type="match status" value="1"/>
</dbReference>
<dbReference type="SUPFAM" id="SSF55031">
    <property type="entry name" value="Bacterial exopeptidase dimerisation domain"/>
    <property type="match status" value="1"/>
</dbReference>
<evidence type="ECO:0000256" key="10">
    <source>
        <dbReference type="PIRSR" id="PIRSR610159-2"/>
    </source>
</evidence>
<dbReference type="FunFam" id="3.40.630.10:FF:000019">
    <property type="entry name" value="Aminoacylase 1"/>
    <property type="match status" value="1"/>
</dbReference>
<dbReference type="PANTHER" id="PTHR45892:SF1">
    <property type="entry name" value="AMINOACYLASE-1"/>
    <property type="match status" value="1"/>
</dbReference>
<keyword evidence="7 10" id="KW-0862">Zinc</keyword>
<dbReference type="GO" id="GO:0004046">
    <property type="term" value="F:aminoacylase activity"/>
    <property type="evidence" value="ECO:0007669"/>
    <property type="project" value="UniProtKB-EC"/>
</dbReference>
<evidence type="ECO:0000256" key="9">
    <source>
        <dbReference type="PIRSR" id="PIRSR610159-1"/>
    </source>
</evidence>
<feature type="active site" description="Proton acceptor" evidence="9">
    <location>
        <position position="274"/>
    </location>
</feature>
<dbReference type="NCBIfam" id="TIGR01880">
    <property type="entry name" value="Ac-peptdase-euk"/>
    <property type="match status" value="1"/>
</dbReference>
<comment type="subcellular location">
    <subcellularLocation>
        <location evidence="1">Cytoplasm</location>
    </subcellularLocation>
</comment>
<evidence type="ECO:0000259" key="11">
    <source>
        <dbReference type="Pfam" id="PF07687"/>
    </source>
</evidence>
<keyword evidence="4" id="KW-0963">Cytoplasm</keyword>
<dbReference type="Pfam" id="PF07687">
    <property type="entry name" value="M20_dimer"/>
    <property type="match status" value="1"/>
</dbReference>
<evidence type="ECO:0000256" key="3">
    <source>
        <dbReference type="ARBA" id="ARBA00011913"/>
    </source>
</evidence>
<dbReference type="PROSITE" id="PS00758">
    <property type="entry name" value="ARGE_DAPE_CPG2_1"/>
    <property type="match status" value="1"/>
</dbReference>
<dbReference type="FunFam" id="1.10.150.900:FF:000001">
    <property type="entry name" value="Aminoacylase-1, putative"/>
    <property type="match status" value="1"/>
</dbReference>
<keyword evidence="13" id="KW-1185">Reference proteome</keyword>
<organism evidence="12 13">
    <name type="scientific">Heterodera schachtii</name>
    <name type="common">Sugarbeet cyst nematode worm</name>
    <name type="synonym">Tylenchus schachtii</name>
    <dbReference type="NCBI Taxonomy" id="97005"/>
    <lineage>
        <taxon>Eukaryota</taxon>
        <taxon>Metazoa</taxon>
        <taxon>Ecdysozoa</taxon>
        <taxon>Nematoda</taxon>
        <taxon>Chromadorea</taxon>
        <taxon>Rhabditida</taxon>
        <taxon>Tylenchina</taxon>
        <taxon>Tylenchomorpha</taxon>
        <taxon>Tylenchoidea</taxon>
        <taxon>Heteroderidae</taxon>
        <taxon>Heteroderinae</taxon>
        <taxon>Heterodera</taxon>
    </lineage>
</organism>
<dbReference type="InterPro" id="IPR011650">
    <property type="entry name" value="Peptidase_M20_dimer"/>
</dbReference>
<feature type="domain" description="Peptidase M20 dimerisation" evidence="11">
    <location>
        <begin position="315"/>
        <end position="434"/>
    </location>
</feature>
<feature type="binding site" evidence="10">
    <location>
        <position position="302"/>
    </location>
    <ligand>
        <name>Zn(2+)</name>
        <dbReference type="ChEBI" id="CHEBI:29105"/>
        <label>1</label>
    </ligand>
</feature>
<dbReference type="InterPro" id="IPR010159">
    <property type="entry name" value="N-acyl_aa_amidohydrolase"/>
</dbReference>
<feature type="binding site" evidence="10">
    <location>
        <position position="205"/>
    </location>
    <ligand>
        <name>Zn(2+)</name>
        <dbReference type="ChEBI" id="CHEBI:29105"/>
        <label>1</label>
    </ligand>
</feature>
<dbReference type="InterPro" id="IPR052083">
    <property type="entry name" value="Aminoacylase-1_M20A"/>
</dbReference>
<dbReference type="InterPro" id="IPR001261">
    <property type="entry name" value="ArgE/DapE_CS"/>
</dbReference>
<dbReference type="InterPro" id="IPR002933">
    <property type="entry name" value="Peptidase_M20"/>
</dbReference>
<dbReference type="GO" id="GO:0046872">
    <property type="term" value="F:metal ion binding"/>
    <property type="evidence" value="ECO:0007669"/>
    <property type="project" value="UniProtKB-KW"/>
</dbReference>
<dbReference type="SUPFAM" id="SSF53187">
    <property type="entry name" value="Zn-dependent exopeptidases"/>
    <property type="match status" value="1"/>
</dbReference>